<dbReference type="EMBL" id="SKBU01000014">
    <property type="protein sequence ID" value="TCJ17332.1"/>
    <property type="molecule type" value="Genomic_DNA"/>
</dbReference>
<gene>
    <name evidence="9" type="ORF">E0L93_07320</name>
</gene>
<sequence>MGRRKTSSPGGLAAFAILAVVCLILFTVYVKEDPDSGPLHTVQLGAMEVLRPVHGVVGALAWPFQTVGGYVQGAFGAAEREAQLEEELMRYREQAAENARLVQENQRLREMLDGQRAGYEYSPLARVIAPVGGQFANRIVINVGSEDGVKPEQPVVVGNNTLVGRTTERVTPNTAEVMLITDQAFAAGVTTVPPASFDRSTGEVQPPEDEGVVYGEGLLQTSWEGSLGIDYVELSDRVEKDDYVITSGRAGERELLFPPGLFVGTVASVSSQDLDQYKKIVVSPAVNPDALREVRVIIDW</sequence>
<dbReference type="PANTHER" id="PTHR34138:SF1">
    <property type="entry name" value="CELL SHAPE-DETERMINING PROTEIN MREC"/>
    <property type="match status" value="1"/>
</dbReference>
<feature type="transmembrane region" description="Helical" evidence="7">
    <location>
        <begin position="12"/>
        <end position="30"/>
    </location>
</feature>
<accession>A0A4V2NWG8</accession>
<keyword evidence="7" id="KW-1133">Transmembrane helix</keyword>
<comment type="caution">
    <text evidence="9">The sequence shown here is derived from an EMBL/GenBank/DDBJ whole genome shotgun (WGS) entry which is preliminary data.</text>
</comment>
<dbReference type="RefSeq" id="WP_132690471.1">
    <property type="nucleotide sequence ID" value="NZ_SKBU01000014.1"/>
</dbReference>
<organism evidence="9 10">
    <name type="scientific">Rubrobacter taiwanensis</name>
    <dbReference type="NCBI Taxonomy" id="185139"/>
    <lineage>
        <taxon>Bacteria</taxon>
        <taxon>Bacillati</taxon>
        <taxon>Actinomycetota</taxon>
        <taxon>Rubrobacteria</taxon>
        <taxon>Rubrobacterales</taxon>
        <taxon>Rubrobacteraceae</taxon>
        <taxon>Rubrobacter</taxon>
    </lineage>
</organism>
<dbReference type="GO" id="GO:0008360">
    <property type="term" value="P:regulation of cell shape"/>
    <property type="evidence" value="ECO:0007669"/>
    <property type="project" value="UniProtKB-KW"/>
</dbReference>
<evidence type="ECO:0000256" key="7">
    <source>
        <dbReference type="SAM" id="Phobius"/>
    </source>
</evidence>
<feature type="domain" description="Rod shape-determining protein MreC beta-barrel core" evidence="8">
    <location>
        <begin position="127"/>
        <end position="297"/>
    </location>
</feature>
<proteinExistence type="inferred from homology"/>
<evidence type="ECO:0000313" key="9">
    <source>
        <dbReference type="EMBL" id="TCJ17332.1"/>
    </source>
</evidence>
<evidence type="ECO:0000313" key="10">
    <source>
        <dbReference type="Proteomes" id="UP000295244"/>
    </source>
</evidence>
<protein>
    <recommendedName>
        <fullName evidence="2 5">Cell shape-determining protein MreC</fullName>
    </recommendedName>
    <alternativeName>
        <fullName evidence="4 5">Cell shape protein MreC</fullName>
    </alternativeName>
</protein>
<keyword evidence="7" id="KW-0812">Transmembrane</keyword>
<dbReference type="PIRSF" id="PIRSF038471">
    <property type="entry name" value="MreC"/>
    <property type="match status" value="1"/>
</dbReference>
<comment type="function">
    <text evidence="5">Involved in formation and maintenance of cell shape.</text>
</comment>
<evidence type="ECO:0000256" key="6">
    <source>
        <dbReference type="SAM" id="Coils"/>
    </source>
</evidence>
<dbReference type="PANTHER" id="PTHR34138">
    <property type="entry name" value="CELL SHAPE-DETERMINING PROTEIN MREC"/>
    <property type="match status" value="1"/>
</dbReference>
<name>A0A4V2NWG8_9ACTN</name>
<evidence type="ECO:0000259" key="8">
    <source>
        <dbReference type="Pfam" id="PF04085"/>
    </source>
</evidence>
<evidence type="ECO:0000256" key="2">
    <source>
        <dbReference type="ARBA" id="ARBA00013855"/>
    </source>
</evidence>
<dbReference type="Proteomes" id="UP000295244">
    <property type="component" value="Unassembled WGS sequence"/>
</dbReference>
<dbReference type="AlphaFoldDB" id="A0A4V2NWG8"/>
<evidence type="ECO:0000256" key="5">
    <source>
        <dbReference type="PIRNR" id="PIRNR038471"/>
    </source>
</evidence>
<feature type="coiled-coil region" evidence="6">
    <location>
        <begin position="81"/>
        <end position="111"/>
    </location>
</feature>
<reference evidence="9 10" key="1">
    <citation type="submission" date="2019-03" db="EMBL/GenBank/DDBJ databases">
        <title>Whole genome sequence of a novel Rubrobacter taiwanensis strain, isolated from Yellowstone National Park.</title>
        <authorList>
            <person name="Freed S."/>
            <person name="Ramaley R.F."/>
            <person name="Kyndt J.A."/>
        </authorList>
    </citation>
    <scope>NUCLEOTIDE SEQUENCE [LARGE SCALE GENOMIC DNA]</scope>
    <source>
        <strain evidence="9 10">Yellowstone</strain>
    </source>
</reference>
<dbReference type="Pfam" id="PF04085">
    <property type="entry name" value="MreC"/>
    <property type="match status" value="1"/>
</dbReference>
<dbReference type="InterPro" id="IPR042177">
    <property type="entry name" value="Cell/Rod_1"/>
</dbReference>
<keyword evidence="6" id="KW-0175">Coiled coil</keyword>
<dbReference type="InterPro" id="IPR055342">
    <property type="entry name" value="MreC_beta-barrel_core"/>
</dbReference>
<keyword evidence="7" id="KW-0472">Membrane</keyword>
<evidence type="ECO:0000256" key="4">
    <source>
        <dbReference type="ARBA" id="ARBA00032089"/>
    </source>
</evidence>
<dbReference type="InterPro" id="IPR042175">
    <property type="entry name" value="Cell/Rod_MreC_2"/>
</dbReference>
<comment type="similarity">
    <text evidence="1 5">Belongs to the MreC family.</text>
</comment>
<dbReference type="GO" id="GO:0005886">
    <property type="term" value="C:plasma membrane"/>
    <property type="evidence" value="ECO:0007669"/>
    <property type="project" value="TreeGrafter"/>
</dbReference>
<dbReference type="CDD" id="cd14686">
    <property type="entry name" value="bZIP"/>
    <property type="match status" value="1"/>
</dbReference>
<evidence type="ECO:0000256" key="3">
    <source>
        <dbReference type="ARBA" id="ARBA00022960"/>
    </source>
</evidence>
<dbReference type="Gene3D" id="2.40.10.350">
    <property type="entry name" value="Rod shape-determining protein MreC, domain 2"/>
    <property type="match status" value="1"/>
</dbReference>
<evidence type="ECO:0000256" key="1">
    <source>
        <dbReference type="ARBA" id="ARBA00009369"/>
    </source>
</evidence>
<dbReference type="InterPro" id="IPR007221">
    <property type="entry name" value="MreC"/>
</dbReference>
<dbReference type="OrthoDB" id="9808025at2"/>
<dbReference type="Gene3D" id="2.40.10.340">
    <property type="entry name" value="Rod shape-determining protein MreC, domain 1"/>
    <property type="match status" value="1"/>
</dbReference>
<keyword evidence="3 5" id="KW-0133">Cell shape</keyword>
<keyword evidence="10" id="KW-1185">Reference proteome</keyword>